<dbReference type="Proteomes" id="UP000818603">
    <property type="component" value="Unassembled WGS sequence"/>
</dbReference>
<comment type="caution">
    <text evidence="3">The sequence shown here is derived from an EMBL/GenBank/DDBJ whole genome shotgun (WGS) entry which is preliminary data.</text>
</comment>
<organism evidence="3 5">
    <name type="scientific">Aquisalinus luteolus</name>
    <dbReference type="NCBI Taxonomy" id="1566827"/>
    <lineage>
        <taxon>Bacteria</taxon>
        <taxon>Pseudomonadati</taxon>
        <taxon>Pseudomonadota</taxon>
        <taxon>Alphaproteobacteria</taxon>
        <taxon>Parvularculales</taxon>
        <taxon>Parvularculaceae</taxon>
        <taxon>Aquisalinus</taxon>
    </lineage>
</organism>
<evidence type="ECO:0000313" key="5">
    <source>
        <dbReference type="Proteomes" id="UP000621856"/>
    </source>
</evidence>
<reference evidence="3" key="3">
    <citation type="submission" date="2020-09" db="EMBL/GenBank/DDBJ databases">
        <authorList>
            <person name="Sun Q."/>
            <person name="Zhou Y."/>
        </authorList>
    </citation>
    <scope>NUCLEOTIDE SEQUENCE</scope>
    <source>
        <strain evidence="3">CGMCC 1.14984</strain>
    </source>
</reference>
<feature type="compositionally biased region" description="Polar residues" evidence="1">
    <location>
        <begin position="168"/>
        <end position="177"/>
    </location>
</feature>
<evidence type="ECO:0000313" key="4">
    <source>
        <dbReference type="EMBL" id="NHK27270.1"/>
    </source>
</evidence>
<feature type="transmembrane region" description="Helical" evidence="2">
    <location>
        <begin position="12"/>
        <end position="35"/>
    </location>
</feature>
<dbReference type="RefSeq" id="WP_155138084.1">
    <property type="nucleotide sequence ID" value="NZ_BMGZ01000001.1"/>
</dbReference>
<feature type="transmembrane region" description="Helical" evidence="2">
    <location>
        <begin position="41"/>
        <end position="66"/>
    </location>
</feature>
<dbReference type="EMBL" id="BMGZ01000001">
    <property type="protein sequence ID" value="GGH94927.1"/>
    <property type="molecule type" value="Genomic_DNA"/>
</dbReference>
<keyword evidence="2" id="KW-0472">Membrane</keyword>
<sequence length="177" mass="19486">MPERILKAGPAAWIAQLILCVLLIVLAIFCLAAGAGFWLTFVFFFAAIVGLWIAFKVATGSAYLILDEAGFTKKTVFTTHRFEWGGVSGFAVVETWPKLAGFAKKVVAFRRLGEEEPDMFSAVTDLFNPGKGFGHNYDMEPDHLADLLNDYRAAALKPPMQDEEGQKTSENSPQGDY</sequence>
<evidence type="ECO:0000256" key="1">
    <source>
        <dbReference type="SAM" id="MobiDB-lite"/>
    </source>
</evidence>
<evidence type="ECO:0008006" key="7">
    <source>
        <dbReference type="Google" id="ProtNLM"/>
    </source>
</evidence>
<name>A0A8J3A6J7_9PROT</name>
<proteinExistence type="predicted"/>
<keyword evidence="2" id="KW-0812">Transmembrane</keyword>
<keyword evidence="6" id="KW-1185">Reference proteome</keyword>
<dbReference type="EMBL" id="VCJR02000001">
    <property type="protein sequence ID" value="NHK27270.1"/>
    <property type="molecule type" value="Genomic_DNA"/>
</dbReference>
<evidence type="ECO:0000256" key="2">
    <source>
        <dbReference type="SAM" id="Phobius"/>
    </source>
</evidence>
<keyword evidence="2" id="KW-1133">Transmembrane helix</keyword>
<evidence type="ECO:0000313" key="3">
    <source>
        <dbReference type="EMBL" id="GGH94927.1"/>
    </source>
</evidence>
<protein>
    <recommendedName>
        <fullName evidence="7">PH domain-containing protein</fullName>
    </recommendedName>
</protein>
<evidence type="ECO:0000313" key="6">
    <source>
        <dbReference type="Proteomes" id="UP000818603"/>
    </source>
</evidence>
<reference evidence="4 6" key="2">
    <citation type="submission" date="2020-02" db="EMBL/GenBank/DDBJ databases">
        <title>Genome sequence of Parvularcula flava strain NH6-79.</title>
        <authorList>
            <person name="Abdul Karim M.H."/>
            <person name="Lam M.Q."/>
            <person name="Chen S.J."/>
            <person name="Yahya A."/>
            <person name="Shahir S."/>
            <person name="Shamsir M.S."/>
            <person name="Chong C.S."/>
        </authorList>
    </citation>
    <scope>NUCLEOTIDE SEQUENCE [LARGE SCALE GENOMIC DNA]</scope>
    <source>
        <strain evidence="4 6">NH6-79</strain>
    </source>
</reference>
<dbReference type="AlphaFoldDB" id="A0A8J3A6J7"/>
<reference evidence="3" key="1">
    <citation type="journal article" date="2014" name="Int. J. Syst. Evol. Microbiol.">
        <title>Complete genome sequence of Corynebacterium casei LMG S-19264T (=DSM 44701T), isolated from a smear-ripened cheese.</title>
        <authorList>
            <consortium name="US DOE Joint Genome Institute (JGI-PGF)"/>
            <person name="Walter F."/>
            <person name="Albersmeier A."/>
            <person name="Kalinowski J."/>
            <person name="Ruckert C."/>
        </authorList>
    </citation>
    <scope>NUCLEOTIDE SEQUENCE</scope>
    <source>
        <strain evidence="3">CGMCC 1.14984</strain>
    </source>
</reference>
<dbReference type="Proteomes" id="UP000621856">
    <property type="component" value="Unassembled WGS sequence"/>
</dbReference>
<gene>
    <name evidence="4" type="ORF">FF098_005080</name>
    <name evidence="3" type="ORF">GCM10011355_10260</name>
</gene>
<feature type="region of interest" description="Disordered" evidence="1">
    <location>
        <begin position="156"/>
        <end position="177"/>
    </location>
</feature>
<accession>A0A8J3A6J7</accession>